<name>A0A1I8BDS4_MELHA</name>
<feature type="chain" id="PRO_5009315703" evidence="1">
    <location>
        <begin position="19"/>
        <end position="219"/>
    </location>
</feature>
<accession>A0A1I8BDS4</accession>
<organism evidence="2 3">
    <name type="scientific">Meloidogyne hapla</name>
    <name type="common">Root-knot nematode worm</name>
    <dbReference type="NCBI Taxonomy" id="6305"/>
    <lineage>
        <taxon>Eukaryota</taxon>
        <taxon>Metazoa</taxon>
        <taxon>Ecdysozoa</taxon>
        <taxon>Nematoda</taxon>
        <taxon>Chromadorea</taxon>
        <taxon>Rhabditida</taxon>
        <taxon>Tylenchina</taxon>
        <taxon>Tylenchomorpha</taxon>
        <taxon>Tylenchoidea</taxon>
        <taxon>Meloidogynidae</taxon>
        <taxon>Meloidogyninae</taxon>
        <taxon>Meloidogyne</taxon>
    </lineage>
</organism>
<protein>
    <submittedName>
        <fullName evidence="3">Uncharacterized protein</fullName>
    </submittedName>
</protein>
<dbReference type="Proteomes" id="UP000095281">
    <property type="component" value="Unplaced"/>
</dbReference>
<keyword evidence="1" id="KW-0732">Signal</keyword>
<feature type="signal peptide" evidence="1">
    <location>
        <begin position="1"/>
        <end position="18"/>
    </location>
</feature>
<dbReference type="AlphaFoldDB" id="A0A1I8BDS4"/>
<keyword evidence="2" id="KW-1185">Reference proteome</keyword>
<proteinExistence type="predicted"/>
<dbReference type="WBParaSite" id="MhA1_Contig2018.frz3.gene7">
    <property type="protein sequence ID" value="MhA1_Contig2018.frz3.gene7"/>
    <property type="gene ID" value="MhA1_Contig2018.frz3.gene7"/>
</dbReference>
<evidence type="ECO:0000256" key="1">
    <source>
        <dbReference type="SAM" id="SignalP"/>
    </source>
</evidence>
<sequence length="219" mass="25859">MNLRTFLSSLNLLKFCLVSKYLQLPNYPKDIEEMKIARYCMEQIFKCVFDSATFNNFIFNPEMIEILFYENKTNIPLQIQTKNTYLYCAIKHNILKIFFNHLKSTKLEVYIKEFHYLQQDILFKILTDGGNTFTAVSYLNVLPGLYNLVKQHIETSKDCSKMVANIIFDLSERADNIDSFYKDTINYQLCNKYNPKVRFSVYNQCRSSLPFVIIAKEES</sequence>
<evidence type="ECO:0000313" key="2">
    <source>
        <dbReference type="Proteomes" id="UP000095281"/>
    </source>
</evidence>
<evidence type="ECO:0000313" key="3">
    <source>
        <dbReference type="WBParaSite" id="MhA1_Contig2018.frz3.gene7"/>
    </source>
</evidence>
<reference evidence="3" key="1">
    <citation type="submission" date="2016-11" db="UniProtKB">
        <authorList>
            <consortium name="WormBaseParasite"/>
        </authorList>
    </citation>
    <scope>IDENTIFICATION</scope>
</reference>